<dbReference type="GO" id="GO:0051301">
    <property type="term" value="P:cell division"/>
    <property type="evidence" value="ECO:0007669"/>
    <property type="project" value="UniProtKB-KW"/>
</dbReference>
<evidence type="ECO:0000256" key="3">
    <source>
        <dbReference type="ARBA" id="ARBA00023306"/>
    </source>
</evidence>
<comment type="similarity">
    <text evidence="5">Belongs to the ScpA family.</text>
</comment>
<gene>
    <name evidence="5" type="primary">scpA</name>
    <name evidence="6" type="ORF">SAMN05421663_11149</name>
</gene>
<dbReference type="Proteomes" id="UP000198666">
    <property type="component" value="Unassembled WGS sequence"/>
</dbReference>
<dbReference type="GO" id="GO:0006260">
    <property type="term" value="P:DNA replication"/>
    <property type="evidence" value="ECO:0007669"/>
    <property type="project" value="UniProtKB-UniRule"/>
</dbReference>
<dbReference type="PANTHER" id="PTHR33969:SF2">
    <property type="entry name" value="SEGREGATION AND CONDENSATION PROTEIN A"/>
    <property type="match status" value="1"/>
</dbReference>
<evidence type="ECO:0000256" key="5">
    <source>
        <dbReference type="HAMAP-Rule" id="MF_01805"/>
    </source>
</evidence>
<dbReference type="Pfam" id="PF02616">
    <property type="entry name" value="SMC_ScpA"/>
    <property type="match status" value="1"/>
</dbReference>
<organism evidence="6 7">
    <name type="scientific">Terribacillus halophilus</name>
    <dbReference type="NCBI Taxonomy" id="361279"/>
    <lineage>
        <taxon>Bacteria</taxon>
        <taxon>Bacillati</taxon>
        <taxon>Bacillota</taxon>
        <taxon>Bacilli</taxon>
        <taxon>Bacillales</taxon>
        <taxon>Bacillaceae</taxon>
        <taxon>Terribacillus</taxon>
    </lineage>
</organism>
<dbReference type="GO" id="GO:0005737">
    <property type="term" value="C:cytoplasm"/>
    <property type="evidence" value="ECO:0007669"/>
    <property type="project" value="UniProtKB-SubCell"/>
</dbReference>
<evidence type="ECO:0000313" key="7">
    <source>
        <dbReference type="Proteomes" id="UP000198666"/>
    </source>
</evidence>
<evidence type="ECO:0000256" key="4">
    <source>
        <dbReference type="ARBA" id="ARBA00044777"/>
    </source>
</evidence>
<accession>A0A1G6UXM3</accession>
<dbReference type="PANTHER" id="PTHR33969">
    <property type="entry name" value="SEGREGATION AND CONDENSATION PROTEIN A"/>
    <property type="match status" value="1"/>
</dbReference>
<evidence type="ECO:0000256" key="2">
    <source>
        <dbReference type="ARBA" id="ARBA00022829"/>
    </source>
</evidence>
<comment type="function">
    <text evidence="5">Participates in chromosomal partition during cell division. May act via the formation of a condensin-like complex containing Smc and ScpB that pull DNA away from mid-cell into both cell halves.</text>
</comment>
<proteinExistence type="inferred from homology"/>
<comment type="subunit">
    <text evidence="5">Component of a cohesin-like complex composed of ScpA, ScpB and the Smc homodimer, in which ScpA and ScpB bind to the head domain of Smc. The presence of the three proteins is required for the association of the complex with DNA.</text>
</comment>
<keyword evidence="3 5" id="KW-0131">Cell cycle</keyword>
<dbReference type="AlphaFoldDB" id="A0A1G6UXM3"/>
<keyword evidence="2 5" id="KW-0159">Chromosome partition</keyword>
<reference evidence="7" key="1">
    <citation type="submission" date="2016-10" db="EMBL/GenBank/DDBJ databases">
        <authorList>
            <person name="Varghese N."/>
            <person name="Submissions S."/>
        </authorList>
    </citation>
    <scope>NUCLEOTIDE SEQUENCE [LARGE SCALE GENOMIC DNA]</scope>
    <source>
        <strain evidence="7">DSM 21620</strain>
    </source>
</reference>
<dbReference type="STRING" id="361279.SAMN05421663_11149"/>
<dbReference type="HAMAP" id="MF_01805">
    <property type="entry name" value="ScpA"/>
    <property type="match status" value="1"/>
</dbReference>
<protein>
    <recommendedName>
        <fullName evidence="4 5">Segregation and condensation protein A</fullName>
    </recommendedName>
</protein>
<keyword evidence="7" id="KW-1185">Reference proteome</keyword>
<dbReference type="InterPro" id="IPR003768">
    <property type="entry name" value="ScpA"/>
</dbReference>
<dbReference type="Gene3D" id="6.10.250.2410">
    <property type="match status" value="1"/>
</dbReference>
<comment type="subcellular location">
    <subcellularLocation>
        <location evidence="5">Cytoplasm</location>
    </subcellularLocation>
    <text evidence="5">Associated with two foci at the outer edges of the nucleoid region in young cells, and at four foci within both cell halves in older cells.</text>
</comment>
<dbReference type="NCBIfam" id="NF000995">
    <property type="entry name" value="PRK00104.1-4"/>
    <property type="match status" value="1"/>
</dbReference>
<dbReference type="GO" id="GO:0007059">
    <property type="term" value="P:chromosome segregation"/>
    <property type="evidence" value="ECO:0007669"/>
    <property type="project" value="UniProtKB-UniRule"/>
</dbReference>
<name>A0A1G6UXM3_9BACI</name>
<dbReference type="InterPro" id="IPR023093">
    <property type="entry name" value="ScpA-like_C"/>
</dbReference>
<evidence type="ECO:0000256" key="1">
    <source>
        <dbReference type="ARBA" id="ARBA00022618"/>
    </source>
</evidence>
<keyword evidence="5" id="KW-0963">Cytoplasm</keyword>
<dbReference type="EMBL" id="FMZB01000011">
    <property type="protein sequence ID" value="SDD46109.1"/>
    <property type="molecule type" value="Genomic_DNA"/>
</dbReference>
<evidence type="ECO:0000313" key="6">
    <source>
        <dbReference type="EMBL" id="SDD46109.1"/>
    </source>
</evidence>
<sequence length="263" mass="30463">MGGCELFSEGGDSVQGYSVKLDGFEGPLDLLLHLINQYEIDIYDIPVAVITEQYMHYIHTMQQLELNIASEYLVMAATLLAMKSQLLLPNQAVLDEEAVMEEEDPRDELMHRLIEYRKFKEAAEELKAKELAADKLYTRSPAPLPDKPELKPLEPGEVTVYDMVAALQRVFRRREWSQPLDTKIQRAEIVLEDRMGEVLQTVRNRQNGVDFFDLFPERTKQHIVVTFMAILELMKKQQIFCRQKQHFDELIVFEMGMHDGSTI</sequence>
<keyword evidence="1 5" id="KW-0132">Cell division</keyword>
<dbReference type="Gene3D" id="1.10.10.580">
    <property type="entry name" value="Structural maintenance of chromosome 1. Chain E"/>
    <property type="match status" value="1"/>
</dbReference>